<dbReference type="GO" id="GO:0006886">
    <property type="term" value="P:intracellular protein transport"/>
    <property type="evidence" value="ECO:0007669"/>
    <property type="project" value="TreeGrafter"/>
</dbReference>
<keyword evidence="11" id="KW-1185">Reference proteome</keyword>
<dbReference type="InterPro" id="IPR000727">
    <property type="entry name" value="T_SNARE_dom"/>
</dbReference>
<reference evidence="10 11" key="1">
    <citation type="submission" date="2015-05" db="EMBL/GenBank/DDBJ databases">
        <title>Distinctive expansion of gene families associated with plant cell wall degradation and secondary metabolism in the genomes of grapevine trunk pathogens.</title>
        <authorList>
            <person name="Lawrence D.P."/>
            <person name="Travadon R."/>
            <person name="Rolshausen P.E."/>
            <person name="Baumgartner K."/>
        </authorList>
    </citation>
    <scope>NUCLEOTIDE SEQUENCE [LARGE SCALE GENOMIC DNA]</scope>
    <source>
        <strain evidence="10">DA912</strain>
    </source>
</reference>
<feature type="coiled-coil region" evidence="6">
    <location>
        <begin position="238"/>
        <end position="272"/>
    </location>
</feature>
<dbReference type="GO" id="GO:0005484">
    <property type="term" value="F:SNAP receptor activity"/>
    <property type="evidence" value="ECO:0007669"/>
    <property type="project" value="TreeGrafter"/>
</dbReference>
<evidence type="ECO:0000313" key="11">
    <source>
        <dbReference type="Proteomes" id="UP000034680"/>
    </source>
</evidence>
<dbReference type="InterPro" id="IPR010989">
    <property type="entry name" value="SNARE"/>
</dbReference>
<evidence type="ECO:0000256" key="5">
    <source>
        <dbReference type="ARBA" id="ARBA00023136"/>
    </source>
</evidence>
<keyword evidence="5 8" id="KW-0472">Membrane</keyword>
<dbReference type="AlphaFoldDB" id="A0A0G2FSS4"/>
<evidence type="ECO:0000256" key="2">
    <source>
        <dbReference type="ARBA" id="ARBA00009063"/>
    </source>
</evidence>
<comment type="caution">
    <text evidence="10">The sequence shown here is derived from an EMBL/GenBank/DDBJ whole genome shotgun (WGS) entry which is preliminary data.</text>
</comment>
<dbReference type="GO" id="GO:0048278">
    <property type="term" value="P:vesicle docking"/>
    <property type="evidence" value="ECO:0007669"/>
    <property type="project" value="TreeGrafter"/>
</dbReference>
<evidence type="ECO:0000256" key="7">
    <source>
        <dbReference type="SAM" id="MobiDB-lite"/>
    </source>
</evidence>
<dbReference type="SMART" id="SM00503">
    <property type="entry name" value="SynN"/>
    <property type="match status" value="1"/>
</dbReference>
<feature type="transmembrane region" description="Helical" evidence="8">
    <location>
        <begin position="288"/>
        <end position="311"/>
    </location>
</feature>
<keyword evidence="4 8" id="KW-1133">Transmembrane helix</keyword>
<keyword evidence="6" id="KW-0175">Coiled coil</keyword>
<feature type="coiled-coil region" evidence="6">
    <location>
        <begin position="136"/>
        <end position="167"/>
    </location>
</feature>
<feature type="region of interest" description="Disordered" evidence="7">
    <location>
        <begin position="1"/>
        <end position="56"/>
    </location>
</feature>
<comment type="similarity">
    <text evidence="2">Belongs to the syntaxin family.</text>
</comment>
<dbReference type="Pfam" id="PF05739">
    <property type="entry name" value="SNARE"/>
    <property type="match status" value="1"/>
</dbReference>
<organism evidence="10 11">
    <name type="scientific">Diaporthe ampelina</name>
    <dbReference type="NCBI Taxonomy" id="1214573"/>
    <lineage>
        <taxon>Eukaryota</taxon>
        <taxon>Fungi</taxon>
        <taxon>Dikarya</taxon>
        <taxon>Ascomycota</taxon>
        <taxon>Pezizomycotina</taxon>
        <taxon>Sordariomycetes</taxon>
        <taxon>Sordariomycetidae</taxon>
        <taxon>Diaporthales</taxon>
        <taxon>Diaporthaceae</taxon>
        <taxon>Diaporthe</taxon>
    </lineage>
</organism>
<dbReference type="GO" id="GO:0031201">
    <property type="term" value="C:SNARE complex"/>
    <property type="evidence" value="ECO:0007669"/>
    <property type="project" value="TreeGrafter"/>
</dbReference>
<dbReference type="PROSITE" id="PS50192">
    <property type="entry name" value="T_SNARE"/>
    <property type="match status" value="1"/>
</dbReference>
<dbReference type="OrthoDB" id="10255013at2759"/>
<feature type="domain" description="T-SNARE coiled-coil homology" evidence="9">
    <location>
        <begin position="214"/>
        <end position="276"/>
    </location>
</feature>
<dbReference type="InterPro" id="IPR045242">
    <property type="entry name" value="Syntaxin"/>
</dbReference>
<dbReference type="SUPFAM" id="SSF47661">
    <property type="entry name" value="t-snare proteins"/>
    <property type="match status" value="1"/>
</dbReference>
<proteinExistence type="inferred from homology"/>
<protein>
    <submittedName>
        <fullName evidence="10">Putative syntaxin-like protein psy1</fullName>
    </submittedName>
</protein>
<dbReference type="GO" id="GO:0006906">
    <property type="term" value="P:vesicle fusion"/>
    <property type="evidence" value="ECO:0007669"/>
    <property type="project" value="TreeGrafter"/>
</dbReference>
<dbReference type="EMBL" id="LCUC01000092">
    <property type="protein sequence ID" value="KKY37232.1"/>
    <property type="molecule type" value="Genomic_DNA"/>
</dbReference>
<evidence type="ECO:0000256" key="3">
    <source>
        <dbReference type="ARBA" id="ARBA00022692"/>
    </source>
</evidence>
<dbReference type="InterPro" id="IPR006011">
    <property type="entry name" value="Syntaxin_N"/>
</dbReference>
<dbReference type="GO" id="GO:0000149">
    <property type="term" value="F:SNARE binding"/>
    <property type="evidence" value="ECO:0007669"/>
    <property type="project" value="TreeGrafter"/>
</dbReference>
<dbReference type="CDD" id="cd15849">
    <property type="entry name" value="SNARE_Sso1"/>
    <property type="match status" value="1"/>
</dbReference>
<dbReference type="PANTHER" id="PTHR19957:SF307">
    <property type="entry name" value="PROTEIN SSO1-RELATED"/>
    <property type="match status" value="1"/>
</dbReference>
<evidence type="ECO:0000256" key="1">
    <source>
        <dbReference type="ARBA" id="ARBA00004211"/>
    </source>
</evidence>
<feature type="compositionally biased region" description="Polar residues" evidence="7">
    <location>
        <begin position="35"/>
        <end position="56"/>
    </location>
</feature>
<dbReference type="GO" id="GO:0006887">
    <property type="term" value="P:exocytosis"/>
    <property type="evidence" value="ECO:0007669"/>
    <property type="project" value="TreeGrafter"/>
</dbReference>
<reference evidence="10 11" key="2">
    <citation type="submission" date="2015-05" db="EMBL/GenBank/DDBJ databases">
        <authorList>
            <person name="Morales-Cruz A."/>
            <person name="Amrine K.C."/>
            <person name="Cantu D."/>
        </authorList>
    </citation>
    <scope>NUCLEOTIDE SEQUENCE [LARGE SCALE GENOMIC DNA]</scope>
    <source>
        <strain evidence="10">DA912</strain>
    </source>
</reference>
<evidence type="ECO:0000259" key="9">
    <source>
        <dbReference type="PROSITE" id="PS50192"/>
    </source>
</evidence>
<evidence type="ECO:0000256" key="4">
    <source>
        <dbReference type="ARBA" id="ARBA00022989"/>
    </source>
</evidence>
<evidence type="ECO:0000256" key="6">
    <source>
        <dbReference type="SAM" id="Coils"/>
    </source>
</evidence>
<name>A0A0G2FSS4_9PEZI</name>
<dbReference type="Proteomes" id="UP000034680">
    <property type="component" value="Unassembled WGS sequence"/>
</dbReference>
<evidence type="ECO:0000256" key="8">
    <source>
        <dbReference type="SAM" id="Phobius"/>
    </source>
</evidence>
<feature type="compositionally biased region" description="Polar residues" evidence="7">
    <location>
        <begin position="1"/>
        <end position="22"/>
    </location>
</feature>
<dbReference type="PANTHER" id="PTHR19957">
    <property type="entry name" value="SYNTAXIN"/>
    <property type="match status" value="1"/>
</dbReference>
<dbReference type="Pfam" id="PF00804">
    <property type="entry name" value="Syntaxin"/>
    <property type="match status" value="1"/>
</dbReference>
<sequence>MSYSQYSGNPYQSGPAQESAYGSPNPYGSPEQHELQQISPGRNPYGSPQSSSVLSQQDFLQRVSHVRNEIRSLTADVQRIAGLHHDALVGADDTAQRRLDDLVASTQLKNTGIRDQIRSLKSDVERTTDGTASMKKRQFEALNGDFKKELQNYLQEEQQYRDRYRDQIARQYRIVNPDASEEEVRQAADADWGNEGVFQTALKTNRSGQASSVLGNVRARHNELLQIEQSINELAGLFQDLDTLIVQQEAVVERAEEQTEQTNQHLQEGNKQVDIGITHARRTRKLKWWCALVVFLIVLAIGLGVGLGVYFSNKAKDTATNATQ</sequence>
<keyword evidence="3 8" id="KW-0812">Transmembrane</keyword>
<accession>A0A0G2FSS4</accession>
<dbReference type="GO" id="GO:0012505">
    <property type="term" value="C:endomembrane system"/>
    <property type="evidence" value="ECO:0007669"/>
    <property type="project" value="TreeGrafter"/>
</dbReference>
<dbReference type="STRING" id="1214573.A0A0G2FSS4"/>
<dbReference type="Gene3D" id="1.20.58.70">
    <property type="match status" value="1"/>
</dbReference>
<dbReference type="GO" id="GO:0005886">
    <property type="term" value="C:plasma membrane"/>
    <property type="evidence" value="ECO:0007669"/>
    <property type="project" value="TreeGrafter"/>
</dbReference>
<evidence type="ECO:0000313" key="10">
    <source>
        <dbReference type="EMBL" id="KKY37232.1"/>
    </source>
</evidence>
<comment type="subcellular location">
    <subcellularLocation>
        <location evidence="1">Membrane</location>
        <topology evidence="1">Single-pass type IV membrane protein</topology>
    </subcellularLocation>
</comment>
<dbReference type="SMART" id="SM00397">
    <property type="entry name" value="t_SNARE"/>
    <property type="match status" value="1"/>
</dbReference>
<gene>
    <name evidence="10" type="ORF">UCDDA912_g02768</name>
</gene>